<dbReference type="AlphaFoldDB" id="A0A0C2FIW5"/>
<feature type="region of interest" description="Disordered" evidence="1">
    <location>
        <begin position="119"/>
        <end position="163"/>
    </location>
</feature>
<evidence type="ECO:0008006" key="4">
    <source>
        <dbReference type="Google" id="ProtNLM"/>
    </source>
</evidence>
<dbReference type="PANTHER" id="PTHR31434:SF2">
    <property type="entry name" value="S PHASE CYCLIN A-ASSOCIATED PROTEIN IN THE ENDOPLASMIC RETICULUM"/>
    <property type="match status" value="1"/>
</dbReference>
<keyword evidence="3" id="KW-1185">Reference proteome</keyword>
<organism evidence="2 3">
    <name type="scientific">Ancylostoma duodenale</name>
    <dbReference type="NCBI Taxonomy" id="51022"/>
    <lineage>
        <taxon>Eukaryota</taxon>
        <taxon>Metazoa</taxon>
        <taxon>Ecdysozoa</taxon>
        <taxon>Nematoda</taxon>
        <taxon>Chromadorea</taxon>
        <taxon>Rhabditida</taxon>
        <taxon>Rhabditina</taxon>
        <taxon>Rhabditomorpha</taxon>
        <taxon>Strongyloidea</taxon>
        <taxon>Ancylostomatidae</taxon>
        <taxon>Ancylostomatinae</taxon>
        <taxon>Ancylostoma</taxon>
    </lineage>
</organism>
<name>A0A0C2FIW5_9BILA</name>
<dbReference type="PANTHER" id="PTHR31434">
    <property type="entry name" value="S PHASE CYCLIN A-ASSOCIATED PROTEIN IN THE ENDOPLASMIC RETICULUM"/>
    <property type="match status" value="1"/>
</dbReference>
<dbReference type="OrthoDB" id="5877745at2759"/>
<evidence type="ECO:0000313" key="3">
    <source>
        <dbReference type="Proteomes" id="UP000054047"/>
    </source>
</evidence>
<dbReference type="EMBL" id="KN758763">
    <property type="protein sequence ID" value="KIH48540.1"/>
    <property type="molecule type" value="Genomic_DNA"/>
</dbReference>
<evidence type="ECO:0000313" key="2">
    <source>
        <dbReference type="EMBL" id="KIH48540.1"/>
    </source>
</evidence>
<protein>
    <recommendedName>
        <fullName evidence="4">Trichohyalin-plectin-homology domain-containing protein</fullName>
    </recommendedName>
</protein>
<dbReference type="Proteomes" id="UP000054047">
    <property type="component" value="Unassembled WGS sequence"/>
</dbReference>
<feature type="non-terminal residue" evidence="2">
    <location>
        <position position="1"/>
    </location>
</feature>
<feature type="compositionally biased region" description="Basic and acidic residues" evidence="1">
    <location>
        <begin position="132"/>
        <end position="163"/>
    </location>
</feature>
<reference evidence="2 3" key="1">
    <citation type="submission" date="2013-12" db="EMBL/GenBank/DDBJ databases">
        <title>Draft genome of the parsitic nematode Ancylostoma duodenale.</title>
        <authorList>
            <person name="Mitreva M."/>
        </authorList>
    </citation>
    <scope>NUCLEOTIDE SEQUENCE [LARGE SCALE GENOMIC DNA]</scope>
    <source>
        <strain evidence="2 3">Zhejiang</strain>
    </source>
</reference>
<proteinExistence type="predicted"/>
<gene>
    <name evidence="2" type="ORF">ANCDUO_21390</name>
</gene>
<accession>A0A0C2FIW5</accession>
<evidence type="ECO:0000256" key="1">
    <source>
        <dbReference type="SAM" id="MobiDB-lite"/>
    </source>
</evidence>
<sequence>VEEVREKRQKVIERKRLLLESRMERAQENREKNITEIIRRAKDDEQKVLEVQFINSLQGGNMILDLRMRDAGVEERKQTLAEERARRMEEKAAKEHAAEERRKLAELERIARLQEIAEKKEARHAQIAAQRNEQERLRNERRKQQQEKLNELRIADAEENESRRKRIQEKVGDLIPTQPHLGACGSSRLSHHLDVMNRLWKRCAFVHRSSHPHDHRLVVDGRGLLLTAVIGLLTLQERLSTAVSAQER</sequence>